<evidence type="ECO:0000313" key="2">
    <source>
        <dbReference type="Proteomes" id="UP000828390"/>
    </source>
</evidence>
<dbReference type="AlphaFoldDB" id="A0A9D4RHS5"/>
<dbReference type="Proteomes" id="UP000828390">
    <property type="component" value="Unassembled WGS sequence"/>
</dbReference>
<name>A0A9D4RHS5_DREPO</name>
<accession>A0A9D4RHS5</accession>
<reference evidence="1" key="2">
    <citation type="submission" date="2020-11" db="EMBL/GenBank/DDBJ databases">
        <authorList>
            <person name="McCartney M.A."/>
            <person name="Auch B."/>
            <person name="Kono T."/>
            <person name="Mallez S."/>
            <person name="Becker A."/>
            <person name="Gohl D.M."/>
            <person name="Silverstein K.A.T."/>
            <person name="Koren S."/>
            <person name="Bechman K.B."/>
            <person name="Herman A."/>
            <person name="Abrahante J.E."/>
            <person name="Garbe J."/>
        </authorList>
    </citation>
    <scope>NUCLEOTIDE SEQUENCE</scope>
    <source>
        <strain evidence="1">Duluth1</strain>
        <tissue evidence="1">Whole animal</tissue>
    </source>
</reference>
<evidence type="ECO:0000313" key="1">
    <source>
        <dbReference type="EMBL" id="KAH3867017.1"/>
    </source>
</evidence>
<organism evidence="1 2">
    <name type="scientific">Dreissena polymorpha</name>
    <name type="common">Zebra mussel</name>
    <name type="synonym">Mytilus polymorpha</name>
    <dbReference type="NCBI Taxonomy" id="45954"/>
    <lineage>
        <taxon>Eukaryota</taxon>
        <taxon>Metazoa</taxon>
        <taxon>Spiralia</taxon>
        <taxon>Lophotrochozoa</taxon>
        <taxon>Mollusca</taxon>
        <taxon>Bivalvia</taxon>
        <taxon>Autobranchia</taxon>
        <taxon>Heteroconchia</taxon>
        <taxon>Euheterodonta</taxon>
        <taxon>Imparidentia</taxon>
        <taxon>Neoheterodontei</taxon>
        <taxon>Myida</taxon>
        <taxon>Dreissenoidea</taxon>
        <taxon>Dreissenidae</taxon>
        <taxon>Dreissena</taxon>
    </lineage>
</organism>
<protein>
    <submittedName>
        <fullName evidence="1">Uncharacterized protein</fullName>
    </submittedName>
</protein>
<reference evidence="1" key="1">
    <citation type="journal article" date="2019" name="bioRxiv">
        <title>The Genome of the Zebra Mussel, Dreissena polymorpha: A Resource for Invasive Species Research.</title>
        <authorList>
            <person name="McCartney M.A."/>
            <person name="Auch B."/>
            <person name="Kono T."/>
            <person name="Mallez S."/>
            <person name="Zhang Y."/>
            <person name="Obille A."/>
            <person name="Becker A."/>
            <person name="Abrahante J.E."/>
            <person name="Garbe J."/>
            <person name="Badalamenti J.P."/>
            <person name="Herman A."/>
            <person name="Mangelson H."/>
            <person name="Liachko I."/>
            <person name="Sullivan S."/>
            <person name="Sone E.D."/>
            <person name="Koren S."/>
            <person name="Silverstein K.A.T."/>
            <person name="Beckman K.B."/>
            <person name="Gohl D.M."/>
        </authorList>
    </citation>
    <scope>NUCLEOTIDE SEQUENCE</scope>
    <source>
        <strain evidence="1">Duluth1</strain>
        <tissue evidence="1">Whole animal</tissue>
    </source>
</reference>
<sequence length="74" mass="8615">MLLQHIANCNIYCKEIFKRFHPLKQNKKQDEASAKITYNGNTSGRACRTVDEVKGMRISTSMFERYIILSFVKV</sequence>
<proteinExistence type="predicted"/>
<comment type="caution">
    <text evidence="1">The sequence shown here is derived from an EMBL/GenBank/DDBJ whole genome shotgun (WGS) entry which is preliminary data.</text>
</comment>
<dbReference type="EMBL" id="JAIWYP010000002">
    <property type="protein sequence ID" value="KAH3867017.1"/>
    <property type="molecule type" value="Genomic_DNA"/>
</dbReference>
<gene>
    <name evidence="1" type="ORF">DPMN_030142</name>
</gene>
<keyword evidence="2" id="KW-1185">Reference proteome</keyword>